<protein>
    <recommendedName>
        <fullName evidence="9">TRAP transporter small permease protein</fullName>
    </recommendedName>
</protein>
<sequence length="169" mass="18069">MAIGMLIVSVSLGFYQVLTRFLFNAPSTWSEVLSRATMIWCVFMAAPATFRGGFMMAVEVIYKLVPARAMLAVELAIGACCLLVLGVLAYQGVLMTERVSGQTLSALEVSISWAYAAIPVGSACCMVAVIGRLLAQITGRETLGPSHDEAVEQDTDAPLAHDAREGHRS</sequence>
<keyword evidence="2 9" id="KW-0813">Transport</keyword>
<dbReference type="Pfam" id="PF04290">
    <property type="entry name" value="DctQ"/>
    <property type="match status" value="1"/>
</dbReference>
<comment type="subunit">
    <text evidence="9">The complex comprises the extracytoplasmic solute receptor protein and the two transmembrane proteins.</text>
</comment>
<comment type="caution">
    <text evidence="9">Lacks conserved residue(s) required for the propagation of feature annotation.</text>
</comment>
<dbReference type="AlphaFoldDB" id="A0A2N7UQA6"/>
<evidence type="ECO:0000256" key="7">
    <source>
        <dbReference type="ARBA" id="ARBA00023136"/>
    </source>
</evidence>
<evidence type="ECO:0000256" key="2">
    <source>
        <dbReference type="ARBA" id="ARBA00022448"/>
    </source>
</evidence>
<name>A0A2N7UQA6_9GAMM</name>
<evidence type="ECO:0000313" key="12">
    <source>
        <dbReference type="EMBL" id="PMR82614.1"/>
    </source>
</evidence>
<dbReference type="InterPro" id="IPR055348">
    <property type="entry name" value="DctQ"/>
</dbReference>
<evidence type="ECO:0000256" key="6">
    <source>
        <dbReference type="ARBA" id="ARBA00022989"/>
    </source>
</evidence>
<evidence type="ECO:0000256" key="4">
    <source>
        <dbReference type="ARBA" id="ARBA00022519"/>
    </source>
</evidence>
<dbReference type="PANTHER" id="PTHR35011:SF11">
    <property type="entry name" value="TRAP TRANSPORTER SMALL PERMEASE PROTEIN"/>
    <property type="match status" value="1"/>
</dbReference>
<evidence type="ECO:0000256" key="3">
    <source>
        <dbReference type="ARBA" id="ARBA00022475"/>
    </source>
</evidence>
<dbReference type="GO" id="GO:0022857">
    <property type="term" value="F:transmembrane transporter activity"/>
    <property type="evidence" value="ECO:0007669"/>
    <property type="project" value="UniProtKB-UniRule"/>
</dbReference>
<dbReference type="PANTHER" id="PTHR35011">
    <property type="entry name" value="2,3-DIKETO-L-GULONATE TRAP TRANSPORTER SMALL PERMEASE PROTEIN YIAM"/>
    <property type="match status" value="1"/>
</dbReference>
<evidence type="ECO:0000256" key="5">
    <source>
        <dbReference type="ARBA" id="ARBA00022692"/>
    </source>
</evidence>
<evidence type="ECO:0000256" key="10">
    <source>
        <dbReference type="SAM" id="MobiDB-lite"/>
    </source>
</evidence>
<feature type="region of interest" description="Disordered" evidence="10">
    <location>
        <begin position="145"/>
        <end position="169"/>
    </location>
</feature>
<feature type="transmembrane region" description="Helical" evidence="9">
    <location>
        <begin position="70"/>
        <end position="93"/>
    </location>
</feature>
<dbReference type="Proteomes" id="UP000235547">
    <property type="component" value="Unassembled WGS sequence"/>
</dbReference>
<evidence type="ECO:0000313" key="13">
    <source>
        <dbReference type="Proteomes" id="UP000235547"/>
    </source>
</evidence>
<comment type="subcellular location">
    <subcellularLocation>
        <location evidence="1 9">Cell inner membrane</location>
        <topology evidence="1 9">Multi-pass membrane protein</topology>
    </subcellularLocation>
</comment>
<keyword evidence="3" id="KW-1003">Cell membrane</keyword>
<keyword evidence="13" id="KW-1185">Reference proteome</keyword>
<dbReference type="GO" id="GO:0015740">
    <property type="term" value="P:C4-dicarboxylate transport"/>
    <property type="evidence" value="ECO:0007669"/>
    <property type="project" value="TreeGrafter"/>
</dbReference>
<feature type="compositionally biased region" description="Basic and acidic residues" evidence="10">
    <location>
        <begin position="159"/>
        <end position="169"/>
    </location>
</feature>
<gene>
    <name evidence="12" type="ORF">C1H70_01050</name>
</gene>
<reference evidence="12 13" key="1">
    <citation type="submission" date="2018-01" db="EMBL/GenBank/DDBJ databases">
        <title>Halomonas endophytica sp. nov., isolated from storage liquid in the stems of Populus euphratica.</title>
        <authorList>
            <person name="Chen C."/>
        </authorList>
    </citation>
    <scope>NUCLEOTIDE SEQUENCE [LARGE SCALE GENOMIC DNA]</scope>
    <source>
        <strain evidence="12 13">BZ-SZ-XJ27</strain>
    </source>
</reference>
<evidence type="ECO:0000256" key="8">
    <source>
        <dbReference type="ARBA" id="ARBA00038436"/>
    </source>
</evidence>
<organism evidence="12 13">
    <name type="scientific">Halomonas urumqiensis</name>
    <dbReference type="NCBI Taxonomy" id="1684789"/>
    <lineage>
        <taxon>Bacteria</taxon>
        <taxon>Pseudomonadati</taxon>
        <taxon>Pseudomonadota</taxon>
        <taxon>Gammaproteobacteria</taxon>
        <taxon>Oceanospirillales</taxon>
        <taxon>Halomonadaceae</taxon>
        <taxon>Halomonas</taxon>
    </lineage>
</organism>
<dbReference type="GO" id="GO:0005886">
    <property type="term" value="C:plasma membrane"/>
    <property type="evidence" value="ECO:0007669"/>
    <property type="project" value="UniProtKB-SubCell"/>
</dbReference>
<evidence type="ECO:0000259" key="11">
    <source>
        <dbReference type="Pfam" id="PF04290"/>
    </source>
</evidence>
<feature type="transmembrane region" description="Helical" evidence="9">
    <location>
        <begin position="35"/>
        <end position="58"/>
    </location>
</feature>
<evidence type="ECO:0000256" key="9">
    <source>
        <dbReference type="RuleBase" id="RU369079"/>
    </source>
</evidence>
<keyword evidence="6 9" id="KW-1133">Transmembrane helix</keyword>
<keyword evidence="7 9" id="KW-0472">Membrane</keyword>
<keyword evidence="5 9" id="KW-0812">Transmembrane</keyword>
<feature type="domain" description="Tripartite ATP-independent periplasmic transporters DctQ component" evidence="11">
    <location>
        <begin position="12"/>
        <end position="137"/>
    </location>
</feature>
<evidence type="ECO:0000256" key="1">
    <source>
        <dbReference type="ARBA" id="ARBA00004429"/>
    </source>
</evidence>
<comment type="function">
    <text evidence="9">Part of the tripartite ATP-independent periplasmic (TRAP) transport system.</text>
</comment>
<keyword evidence="4 9" id="KW-0997">Cell inner membrane</keyword>
<feature type="transmembrane region" description="Helical" evidence="9">
    <location>
        <begin position="113"/>
        <end position="135"/>
    </location>
</feature>
<comment type="similarity">
    <text evidence="8 9">Belongs to the TRAP transporter small permease family.</text>
</comment>
<dbReference type="OrthoDB" id="2085311at2"/>
<accession>A0A2N7UQA6</accession>
<dbReference type="InterPro" id="IPR007387">
    <property type="entry name" value="TRAP_DctQ"/>
</dbReference>
<dbReference type="RefSeq" id="WP_102586485.1">
    <property type="nucleotide sequence ID" value="NZ_PNRG01000002.1"/>
</dbReference>
<proteinExistence type="inferred from homology"/>
<comment type="caution">
    <text evidence="12">The sequence shown here is derived from an EMBL/GenBank/DDBJ whole genome shotgun (WGS) entry which is preliminary data.</text>
</comment>
<dbReference type="EMBL" id="PNRG01000002">
    <property type="protein sequence ID" value="PMR82614.1"/>
    <property type="molecule type" value="Genomic_DNA"/>
</dbReference>